<evidence type="ECO:0000313" key="14">
    <source>
        <dbReference type="Proteomes" id="UP000074914"/>
    </source>
</evidence>
<dbReference type="EMBL" id="CP013236">
    <property type="protein sequence ID" value="AMP14722.1"/>
    <property type="molecule type" value="Genomic_DNA"/>
</dbReference>
<evidence type="ECO:0000256" key="7">
    <source>
        <dbReference type="ARBA" id="ARBA00023065"/>
    </source>
</evidence>
<name>A0ABM5Z6M4_9BURK</name>
<evidence type="ECO:0000256" key="6">
    <source>
        <dbReference type="ARBA" id="ARBA00022729"/>
    </source>
</evidence>
<evidence type="ECO:0000256" key="4">
    <source>
        <dbReference type="ARBA" id="ARBA00022452"/>
    </source>
</evidence>
<evidence type="ECO:0000256" key="1">
    <source>
        <dbReference type="ARBA" id="ARBA00004571"/>
    </source>
</evidence>
<dbReference type="InterPro" id="IPR033900">
    <property type="entry name" value="Gram_neg_porin_domain"/>
</dbReference>
<dbReference type="PRINTS" id="PR00182">
    <property type="entry name" value="ECOLNEIPORIN"/>
</dbReference>
<dbReference type="InterPro" id="IPR001702">
    <property type="entry name" value="Porin_Gram-ve"/>
</dbReference>
<keyword evidence="3" id="KW-0813">Transport</keyword>
<keyword evidence="6 11" id="KW-0732">Signal</keyword>
<keyword evidence="14" id="KW-1185">Reference proteome</keyword>
<sequence>MRKMVLIAGMLSGIAGAAQAQSNVIIYGIVDLGLNFTNNAGGNRAYELQSGYPSGSRIGVKGKEDLGGGLSAVFQLENGFSADTGTLGQGGRLFGRQAFVGLSSNQLGRLTVGRQYDFVVDFLGPVTANGNWGGYLFSHPFDNDNTDNSFRINNAVKYTSVEYGGFKFGGMVGLGETAGAQRTNMTYSLGAQYLNGPWTVAAAYMSNTLPGASAAGSIAENDANFLAYQQRTAGAGINYTVGKATYGFAYSNTNFTNPLSSVYVGPITPASGSLKRLVFNNYELNAKYQLTPAFSLAAMYTFTQGKFNTSEANFKPKWHTLGLMADYALSKRTDVYAQAVYQQVAGSDTGSVLDRAYIPGASEVSSAARQGMLRLGLRHQF</sequence>
<dbReference type="InterPro" id="IPR050298">
    <property type="entry name" value="Gram-neg_bact_OMP"/>
</dbReference>
<keyword evidence="9" id="KW-0472">Membrane</keyword>
<keyword evidence="5" id="KW-0812">Transmembrane</keyword>
<evidence type="ECO:0000256" key="11">
    <source>
        <dbReference type="SAM" id="SignalP"/>
    </source>
</evidence>
<dbReference type="PANTHER" id="PTHR34501:SF9">
    <property type="entry name" value="MAJOR OUTER MEMBRANE PROTEIN P.IA"/>
    <property type="match status" value="1"/>
</dbReference>
<comment type="subunit">
    <text evidence="2">Homotrimer.</text>
</comment>
<organism evidence="13 14">
    <name type="scientific">Collimonas pratensis</name>
    <dbReference type="NCBI Taxonomy" id="279113"/>
    <lineage>
        <taxon>Bacteria</taxon>
        <taxon>Pseudomonadati</taxon>
        <taxon>Pseudomonadota</taxon>
        <taxon>Betaproteobacteria</taxon>
        <taxon>Burkholderiales</taxon>
        <taxon>Oxalobacteraceae</taxon>
        <taxon>Collimonas</taxon>
    </lineage>
</organism>
<evidence type="ECO:0000259" key="12">
    <source>
        <dbReference type="Pfam" id="PF13609"/>
    </source>
</evidence>
<evidence type="ECO:0000313" key="13">
    <source>
        <dbReference type="EMBL" id="AMP14722.1"/>
    </source>
</evidence>
<evidence type="ECO:0000256" key="10">
    <source>
        <dbReference type="ARBA" id="ARBA00023237"/>
    </source>
</evidence>
<feature type="signal peptide" evidence="11">
    <location>
        <begin position="1"/>
        <end position="20"/>
    </location>
</feature>
<evidence type="ECO:0000256" key="5">
    <source>
        <dbReference type="ARBA" id="ARBA00022692"/>
    </source>
</evidence>
<protein>
    <submittedName>
        <fullName evidence="13">Gram-negative porin family protein</fullName>
    </submittedName>
</protein>
<dbReference type="InterPro" id="IPR002299">
    <property type="entry name" value="Porin_Neis"/>
</dbReference>
<dbReference type="InterPro" id="IPR023614">
    <property type="entry name" value="Porin_dom_sf"/>
</dbReference>
<gene>
    <name evidence="13" type="ORF">CPter291_2465</name>
</gene>
<proteinExistence type="predicted"/>
<comment type="subcellular location">
    <subcellularLocation>
        <location evidence="1">Cell outer membrane</location>
        <topology evidence="1">Multi-pass membrane protein</topology>
    </subcellularLocation>
</comment>
<dbReference type="Pfam" id="PF13609">
    <property type="entry name" value="Porin_4"/>
    <property type="match status" value="1"/>
</dbReference>
<accession>A0ABM5Z6M4</accession>
<dbReference type="RefSeq" id="WP_062120738.1">
    <property type="nucleotide sequence ID" value="NZ_CP013236.1"/>
</dbReference>
<keyword evidence="8" id="KW-0626">Porin</keyword>
<evidence type="ECO:0000256" key="8">
    <source>
        <dbReference type="ARBA" id="ARBA00023114"/>
    </source>
</evidence>
<dbReference type="PANTHER" id="PTHR34501">
    <property type="entry name" value="PROTEIN YDDL-RELATED"/>
    <property type="match status" value="1"/>
</dbReference>
<keyword evidence="10" id="KW-0998">Cell outer membrane</keyword>
<dbReference type="CDD" id="cd00342">
    <property type="entry name" value="gram_neg_porins"/>
    <property type="match status" value="1"/>
</dbReference>
<feature type="chain" id="PRO_5045946527" evidence="11">
    <location>
        <begin position="21"/>
        <end position="381"/>
    </location>
</feature>
<evidence type="ECO:0000256" key="2">
    <source>
        <dbReference type="ARBA" id="ARBA00011233"/>
    </source>
</evidence>
<evidence type="ECO:0000256" key="9">
    <source>
        <dbReference type="ARBA" id="ARBA00023136"/>
    </source>
</evidence>
<evidence type="ECO:0000256" key="3">
    <source>
        <dbReference type="ARBA" id="ARBA00022448"/>
    </source>
</evidence>
<dbReference type="Gene3D" id="2.40.160.10">
    <property type="entry name" value="Porin"/>
    <property type="match status" value="1"/>
</dbReference>
<dbReference type="SUPFAM" id="SSF56935">
    <property type="entry name" value="Porins"/>
    <property type="match status" value="1"/>
</dbReference>
<feature type="domain" description="Porin" evidence="12">
    <location>
        <begin position="10"/>
        <end position="342"/>
    </location>
</feature>
<dbReference type="Proteomes" id="UP000074914">
    <property type="component" value="Chromosome"/>
</dbReference>
<dbReference type="PRINTS" id="PR00184">
    <property type="entry name" value="NEISSPPORIN"/>
</dbReference>
<keyword evidence="4" id="KW-1134">Transmembrane beta strand</keyword>
<reference evidence="13 14" key="1">
    <citation type="submission" date="2015-11" db="EMBL/GenBank/DDBJ databases">
        <title>Exploring the genomic traits of fungus-feeding bacterial genus Collimonas.</title>
        <authorList>
            <person name="Song C."/>
            <person name="Schmidt R."/>
            <person name="de Jager V."/>
            <person name="Krzyzanowska D."/>
            <person name="Jongedijk E."/>
            <person name="Cankar K."/>
            <person name="Beekwilder J."/>
            <person name="van Veen A."/>
            <person name="de Boer W."/>
            <person name="van Veen J.A."/>
            <person name="Garbeva P."/>
        </authorList>
    </citation>
    <scope>NUCLEOTIDE SEQUENCE [LARGE SCALE GENOMIC DNA]</scope>
    <source>
        <strain evidence="13 14">Ter291</strain>
    </source>
</reference>
<keyword evidence="7" id="KW-0406">Ion transport</keyword>